<dbReference type="InterPro" id="IPR013655">
    <property type="entry name" value="PAS_fold_3"/>
</dbReference>
<dbReference type="SUPFAM" id="SSF55785">
    <property type="entry name" value="PYP-like sensor domain (PAS domain)"/>
    <property type="match status" value="1"/>
</dbReference>
<dbReference type="Proteomes" id="UP000277007">
    <property type="component" value="Unassembled WGS sequence"/>
</dbReference>
<dbReference type="PANTHER" id="PTHR32089:SF112">
    <property type="entry name" value="LYSOZYME-LIKE PROTEIN-RELATED"/>
    <property type="match status" value="1"/>
</dbReference>
<accession>A0A3S0K6S7</accession>
<evidence type="ECO:0000313" key="8">
    <source>
        <dbReference type="EMBL" id="RTR22932.1"/>
    </source>
</evidence>
<comment type="similarity">
    <text evidence="2">Belongs to the methyl-accepting chemotaxis (MCP) protein family.</text>
</comment>
<dbReference type="AlphaFoldDB" id="A0A3S0K6S7"/>
<keyword evidence="4" id="KW-0812">Transmembrane</keyword>
<sequence length="988" mass="107579">MRVNMPITTTEVHLSDGVPLVSRTDTGGRITFVNKAFVEISGFAEHELIGSPHNLVRHPDMPKEAFADLWATIKAGNPWEGLVKNRTKSGDFYWVRANVTPVLTNGQITEYISIRSKPTREEVAAAEKLYAAMRSGSAPVSLTQGELVPRSRMARVVGTVRHSVAGQLAAVFAVLILAMLLAGGLGLGGMSDSNESLRTVYEDRTVPAYQIGEILNHTRENQQIITDLVIGLRDGMPDKEVKEQVKEINENIEYMAKLLKDYLATYLTPEEAILAAKYQELSAKFHKDATLPALEHIKESNSLALELHVRKVLKPLFAELHDVNDKLLELQIRVAREEYEKAAADFKERFIQLMAAIAISCALATLFAWRILRTVRGPLVALEKTYGRVAMGDYLSPAEPIRIAEFKRVAAELNAMKAKIGYGLHEKLEVEIRQKDLTRQTLLETCKAIESDLDATWIGVDQAGRRAGDGITHLMESLTVVRENTVVVSAASEQASANASSVAAATEELNSAGHEIARQAARSSEVARRAVDSARDSASAITRMEVATEEIGKVASLINDIAGQTNLLALNATIEAARAGEAGKGFAVVAGEVKNLAGQTARATDDIARQIEQLKAAVTGSVSAIQTVISVIQEIDEAASATAAAVEEQAAANAEIGRSATNSAEGASQVTANVVSIRDQTDEITDIARDVSRRMSDTQSAVSDLKRRLVIALRQSVAGDRRTSDRIPCEEPITLVQGSNRFSATMLDLSIDGLLVDTKGLPTLSEQSVVRVILRDAGELPAIIAGTSDLGLHLAFAKLSDAESARLEDAYHRMIETDRPFITTIQEAAASMAKMLDDALRNGQITEEALFTTKLTSIPGTEPEQFMAPFTDLTDRLFPALQERILSSNPRFQFCVAVNSVGYLPTHNARYSEPQRPGDVVWNTAHCRNRRVFADRAGLAAARNTRAFLLQAYNRDMGGGQLVRLKEVDAPIVVRGRHWGSLRLGYRS</sequence>
<dbReference type="InterPro" id="IPR004089">
    <property type="entry name" value="MCPsignal_dom"/>
</dbReference>
<organism evidence="8 9">
    <name type="scientific">Azospirillum griseum</name>
    <dbReference type="NCBI Taxonomy" id="2496639"/>
    <lineage>
        <taxon>Bacteria</taxon>
        <taxon>Pseudomonadati</taxon>
        <taxon>Pseudomonadota</taxon>
        <taxon>Alphaproteobacteria</taxon>
        <taxon>Rhodospirillales</taxon>
        <taxon>Azospirillaceae</taxon>
        <taxon>Azospirillum</taxon>
    </lineage>
</organism>
<evidence type="ECO:0000259" key="6">
    <source>
        <dbReference type="PROSITE" id="PS50112"/>
    </source>
</evidence>
<evidence type="ECO:0000256" key="1">
    <source>
        <dbReference type="ARBA" id="ARBA00023224"/>
    </source>
</evidence>
<dbReference type="Gene3D" id="1.10.287.950">
    <property type="entry name" value="Methyl-accepting chemotaxis protein"/>
    <property type="match status" value="1"/>
</dbReference>
<dbReference type="PROSITE" id="PS50885">
    <property type="entry name" value="HAMP"/>
    <property type="match status" value="1"/>
</dbReference>
<dbReference type="SUPFAM" id="SSF141371">
    <property type="entry name" value="PilZ domain-like"/>
    <property type="match status" value="1"/>
</dbReference>
<keyword evidence="4" id="KW-0472">Membrane</keyword>
<evidence type="ECO:0000313" key="9">
    <source>
        <dbReference type="Proteomes" id="UP000277007"/>
    </source>
</evidence>
<proteinExistence type="inferred from homology"/>
<dbReference type="SMART" id="SM00283">
    <property type="entry name" value="MA"/>
    <property type="match status" value="1"/>
</dbReference>
<dbReference type="NCBIfam" id="TIGR00229">
    <property type="entry name" value="sensory_box"/>
    <property type="match status" value="1"/>
</dbReference>
<keyword evidence="1 3" id="KW-0807">Transducer</keyword>
<dbReference type="Gene3D" id="2.40.10.220">
    <property type="entry name" value="predicted glycosyltransferase like domains"/>
    <property type="match status" value="1"/>
</dbReference>
<dbReference type="GO" id="GO:0004888">
    <property type="term" value="F:transmembrane signaling receptor activity"/>
    <property type="evidence" value="ECO:0007669"/>
    <property type="project" value="InterPro"/>
</dbReference>
<keyword evidence="9" id="KW-1185">Reference proteome</keyword>
<feature type="domain" description="Methyl-accepting transducer" evidence="5">
    <location>
        <begin position="463"/>
        <end position="699"/>
    </location>
</feature>
<dbReference type="GO" id="GO:0035438">
    <property type="term" value="F:cyclic-di-GMP binding"/>
    <property type="evidence" value="ECO:0007669"/>
    <property type="project" value="InterPro"/>
</dbReference>
<dbReference type="Pfam" id="PF00015">
    <property type="entry name" value="MCPsignal"/>
    <property type="match status" value="1"/>
</dbReference>
<dbReference type="InterPro" id="IPR003660">
    <property type="entry name" value="HAMP_dom"/>
</dbReference>
<evidence type="ECO:0000256" key="3">
    <source>
        <dbReference type="PROSITE-ProRule" id="PRU00284"/>
    </source>
</evidence>
<dbReference type="Gene3D" id="6.10.340.10">
    <property type="match status" value="1"/>
</dbReference>
<dbReference type="Gene3D" id="3.30.450.20">
    <property type="entry name" value="PAS domain"/>
    <property type="match status" value="1"/>
</dbReference>
<name>A0A3S0K6S7_9PROT</name>
<protein>
    <submittedName>
        <fullName evidence="8">PAS domain S-box protein</fullName>
    </submittedName>
</protein>
<dbReference type="CDD" id="cd00130">
    <property type="entry name" value="PAS"/>
    <property type="match status" value="1"/>
</dbReference>
<evidence type="ECO:0000259" key="7">
    <source>
        <dbReference type="PROSITE" id="PS50885"/>
    </source>
</evidence>
<dbReference type="Pfam" id="PF12729">
    <property type="entry name" value="4HB_MCP_1"/>
    <property type="match status" value="1"/>
</dbReference>
<dbReference type="GO" id="GO:0007165">
    <property type="term" value="P:signal transduction"/>
    <property type="evidence" value="ECO:0007669"/>
    <property type="project" value="UniProtKB-KW"/>
</dbReference>
<evidence type="ECO:0000256" key="4">
    <source>
        <dbReference type="SAM" id="Phobius"/>
    </source>
</evidence>
<evidence type="ECO:0000256" key="2">
    <source>
        <dbReference type="ARBA" id="ARBA00029447"/>
    </source>
</evidence>
<dbReference type="SUPFAM" id="SSF58104">
    <property type="entry name" value="Methyl-accepting chemotaxis protein (MCP) signaling domain"/>
    <property type="match status" value="1"/>
</dbReference>
<dbReference type="RefSeq" id="WP_126612727.1">
    <property type="nucleotide sequence ID" value="NZ_JBHUCY010000004.1"/>
</dbReference>
<feature type="transmembrane region" description="Helical" evidence="4">
    <location>
        <begin position="350"/>
        <end position="372"/>
    </location>
</feature>
<dbReference type="PANTHER" id="PTHR32089">
    <property type="entry name" value="METHYL-ACCEPTING CHEMOTAXIS PROTEIN MCPB"/>
    <property type="match status" value="1"/>
</dbReference>
<dbReference type="PROSITE" id="PS50112">
    <property type="entry name" value="PAS"/>
    <property type="match status" value="1"/>
</dbReference>
<evidence type="ECO:0000259" key="5">
    <source>
        <dbReference type="PROSITE" id="PS50111"/>
    </source>
</evidence>
<gene>
    <name evidence="8" type="ORF">EJ903_04975</name>
</gene>
<dbReference type="Pfam" id="PF07238">
    <property type="entry name" value="PilZ"/>
    <property type="match status" value="1"/>
</dbReference>
<dbReference type="SMART" id="SM00086">
    <property type="entry name" value="PAC"/>
    <property type="match status" value="1"/>
</dbReference>
<dbReference type="OrthoDB" id="266313at2"/>
<dbReference type="InterPro" id="IPR035965">
    <property type="entry name" value="PAS-like_dom_sf"/>
</dbReference>
<feature type="transmembrane region" description="Helical" evidence="4">
    <location>
        <begin position="168"/>
        <end position="188"/>
    </location>
</feature>
<dbReference type="PROSITE" id="PS50111">
    <property type="entry name" value="CHEMOTAXIS_TRANSDUC_2"/>
    <property type="match status" value="1"/>
</dbReference>
<dbReference type="Pfam" id="PF08447">
    <property type="entry name" value="PAS_3"/>
    <property type="match status" value="1"/>
</dbReference>
<dbReference type="GO" id="GO:0006935">
    <property type="term" value="P:chemotaxis"/>
    <property type="evidence" value="ECO:0007669"/>
    <property type="project" value="InterPro"/>
</dbReference>
<dbReference type="EMBL" id="RXMA01000003">
    <property type="protein sequence ID" value="RTR22932.1"/>
    <property type="molecule type" value="Genomic_DNA"/>
</dbReference>
<feature type="domain" description="PAS" evidence="6">
    <location>
        <begin position="25"/>
        <end position="60"/>
    </location>
</feature>
<dbReference type="InterPro" id="IPR024478">
    <property type="entry name" value="HlyB_4HB_MCP"/>
</dbReference>
<dbReference type="PRINTS" id="PR00260">
    <property type="entry name" value="CHEMTRNSDUCR"/>
</dbReference>
<reference evidence="8 9" key="1">
    <citation type="submission" date="2018-12" db="EMBL/GenBank/DDBJ databases">
        <authorList>
            <person name="Yang Y."/>
        </authorList>
    </citation>
    <scope>NUCLEOTIDE SEQUENCE [LARGE SCALE GENOMIC DNA]</scope>
    <source>
        <strain evidence="8 9">L-25-5w-1</strain>
    </source>
</reference>
<dbReference type="InterPro" id="IPR009875">
    <property type="entry name" value="PilZ_domain"/>
</dbReference>
<keyword evidence="4" id="KW-1133">Transmembrane helix</keyword>
<feature type="domain" description="HAMP" evidence="7">
    <location>
        <begin position="373"/>
        <end position="425"/>
    </location>
</feature>
<comment type="caution">
    <text evidence="8">The sequence shown here is derived from an EMBL/GenBank/DDBJ whole genome shotgun (WGS) entry which is preliminary data.</text>
</comment>
<dbReference type="InterPro" id="IPR000014">
    <property type="entry name" value="PAS"/>
</dbReference>
<dbReference type="InterPro" id="IPR001610">
    <property type="entry name" value="PAC"/>
</dbReference>
<dbReference type="InterPro" id="IPR004090">
    <property type="entry name" value="Chemotax_Me-accpt_rcpt"/>
</dbReference>
<dbReference type="GO" id="GO:0016020">
    <property type="term" value="C:membrane"/>
    <property type="evidence" value="ECO:0007669"/>
    <property type="project" value="InterPro"/>
</dbReference>